<name>A0A7R8X5H1_9CRUS</name>
<dbReference type="AlphaFoldDB" id="A0A7R8X5H1"/>
<dbReference type="InterPro" id="IPR051641">
    <property type="entry name" value="RGK_GTP-binding_reg"/>
</dbReference>
<protein>
    <submittedName>
        <fullName evidence="4">Uncharacterized protein</fullName>
    </submittedName>
</protein>
<dbReference type="InterPro" id="IPR027417">
    <property type="entry name" value="P-loop_NTPase"/>
</dbReference>
<dbReference type="InterPro" id="IPR001806">
    <property type="entry name" value="Small_GTPase"/>
</dbReference>
<proteinExistence type="inferred from homology"/>
<dbReference type="PROSITE" id="PS51419">
    <property type="entry name" value="RAB"/>
    <property type="match status" value="1"/>
</dbReference>
<dbReference type="GO" id="GO:0005246">
    <property type="term" value="F:calcium channel regulator activity"/>
    <property type="evidence" value="ECO:0007669"/>
    <property type="project" value="TreeGrafter"/>
</dbReference>
<evidence type="ECO:0000313" key="4">
    <source>
        <dbReference type="EMBL" id="CAD7240118.1"/>
    </source>
</evidence>
<dbReference type="SUPFAM" id="SSF52540">
    <property type="entry name" value="P-loop containing nucleoside triphosphate hydrolases"/>
    <property type="match status" value="1"/>
</dbReference>
<gene>
    <name evidence="4" type="ORF">DSTB1V02_LOCUS155</name>
</gene>
<organism evidence="4">
    <name type="scientific">Darwinula stevensoni</name>
    <dbReference type="NCBI Taxonomy" id="69355"/>
    <lineage>
        <taxon>Eukaryota</taxon>
        <taxon>Metazoa</taxon>
        <taxon>Ecdysozoa</taxon>
        <taxon>Arthropoda</taxon>
        <taxon>Crustacea</taxon>
        <taxon>Oligostraca</taxon>
        <taxon>Ostracoda</taxon>
        <taxon>Podocopa</taxon>
        <taxon>Podocopida</taxon>
        <taxon>Darwinulocopina</taxon>
        <taxon>Darwinuloidea</taxon>
        <taxon>Darwinulidae</taxon>
        <taxon>Darwinula</taxon>
    </lineage>
</organism>
<feature type="compositionally biased region" description="Gly residues" evidence="3">
    <location>
        <begin position="74"/>
        <end position="88"/>
    </location>
</feature>
<keyword evidence="5" id="KW-1185">Reference proteome</keyword>
<keyword evidence="2" id="KW-0597">Phosphoprotein</keyword>
<dbReference type="EMBL" id="LR899526">
    <property type="protein sequence ID" value="CAD7240118.1"/>
    <property type="molecule type" value="Genomic_DNA"/>
</dbReference>
<dbReference type="GO" id="GO:0005525">
    <property type="term" value="F:GTP binding"/>
    <property type="evidence" value="ECO:0007669"/>
    <property type="project" value="InterPro"/>
</dbReference>
<dbReference type="PROSITE" id="PS51421">
    <property type="entry name" value="RAS"/>
    <property type="match status" value="1"/>
</dbReference>
<dbReference type="Proteomes" id="UP000677054">
    <property type="component" value="Unassembled WGS sequence"/>
</dbReference>
<dbReference type="OrthoDB" id="5239715at2759"/>
<evidence type="ECO:0000256" key="2">
    <source>
        <dbReference type="ARBA" id="ARBA00022553"/>
    </source>
</evidence>
<dbReference type="PRINTS" id="PR00449">
    <property type="entry name" value="RASTRNSFRMNG"/>
</dbReference>
<evidence type="ECO:0000256" key="1">
    <source>
        <dbReference type="ARBA" id="ARBA00008846"/>
    </source>
</evidence>
<dbReference type="Gene3D" id="3.40.50.300">
    <property type="entry name" value="P-loop containing nucleotide triphosphate hydrolases"/>
    <property type="match status" value="1"/>
</dbReference>
<dbReference type="Pfam" id="PF00071">
    <property type="entry name" value="Ras"/>
    <property type="match status" value="1"/>
</dbReference>
<comment type="similarity">
    <text evidence="1">Belongs to the small GTPase superfamily. RGK family.</text>
</comment>
<accession>A0A7R8X5H1</accession>
<dbReference type="SMART" id="SM00175">
    <property type="entry name" value="RAB"/>
    <property type="match status" value="1"/>
</dbReference>
<reference evidence="4" key="1">
    <citation type="submission" date="2020-11" db="EMBL/GenBank/DDBJ databases">
        <authorList>
            <person name="Tran Van P."/>
        </authorList>
    </citation>
    <scope>NUCLEOTIDE SEQUENCE</scope>
</reference>
<evidence type="ECO:0000313" key="5">
    <source>
        <dbReference type="Proteomes" id="UP000677054"/>
    </source>
</evidence>
<dbReference type="GO" id="GO:0005886">
    <property type="term" value="C:plasma membrane"/>
    <property type="evidence" value="ECO:0007669"/>
    <property type="project" value="TreeGrafter"/>
</dbReference>
<dbReference type="PANTHER" id="PTHR45775">
    <property type="entry name" value="RAD, GEM/KIR FAMILY MEMBER 2, ISOFORM C"/>
    <property type="match status" value="1"/>
</dbReference>
<feature type="region of interest" description="Disordered" evidence="3">
    <location>
        <begin position="71"/>
        <end position="96"/>
    </location>
</feature>
<dbReference type="GO" id="GO:0003924">
    <property type="term" value="F:GTPase activity"/>
    <property type="evidence" value="ECO:0007669"/>
    <property type="project" value="InterPro"/>
</dbReference>
<dbReference type="SMART" id="SM00173">
    <property type="entry name" value="RAS"/>
    <property type="match status" value="1"/>
</dbReference>
<dbReference type="PANTHER" id="PTHR45775:SF1">
    <property type="entry name" value="RAD, GEM_KIR FAMILY MEMBER 3, ISOFORM E"/>
    <property type="match status" value="1"/>
</dbReference>
<evidence type="ECO:0000256" key="3">
    <source>
        <dbReference type="SAM" id="MobiDB-lite"/>
    </source>
</evidence>
<dbReference type="EMBL" id="CAJPEV010000009">
    <property type="protein sequence ID" value="CAG0878632.1"/>
    <property type="molecule type" value="Genomic_DNA"/>
</dbReference>
<sequence length="343" mass="37771">MPCTQKSKSLSGFHFFLDNSRYKVRQYSKDNGQNWTSLLNKGLINRGDSIRRRNSRSNSVTAAQFEAGATPLAGVGGGGNGGGGGGGPKDVIKPPTVEIGKSPSATPLPPLIVKIEHLSPPKTYRVALLGLQGVGKTALVNQFMTSECINVYERQTESVTFMAFHDGDSRKTLPAESSDRPNLLGRTQEDVHLDSIIQNPPDAFVFQYSVTDNNSLERVEDLLAHLQSWDLLRSRAAIVVGNKTDLVRSRSVSEQDGRGLAISYKTKFIEISVACNHNVDELLVGLIKQVNLHKDLKPTDSPRSGELHRRPTKLVRASRRIKRVFSRVWGKEEAKDCENLSVL</sequence>